<feature type="transmembrane region" description="Helical" evidence="9">
    <location>
        <begin position="440"/>
        <end position="460"/>
    </location>
</feature>
<dbReference type="EMBL" id="CP042266">
    <property type="protein sequence ID" value="QDY79549.1"/>
    <property type="molecule type" value="Genomic_DNA"/>
</dbReference>
<reference evidence="12 13" key="1">
    <citation type="submission" date="2019-07" db="EMBL/GenBank/DDBJ databases">
        <authorList>
            <person name="Zhu P."/>
        </authorList>
    </citation>
    <scope>NUCLEOTIDE SEQUENCE [LARGE SCALE GENOMIC DNA]</scope>
    <source>
        <strain evidence="12 13">SSL-25</strain>
    </source>
</reference>
<dbReference type="InterPro" id="IPR050482">
    <property type="entry name" value="Sensor_HK_TwoCompSys"/>
</dbReference>
<keyword evidence="6 12" id="KW-0418">Kinase</keyword>
<dbReference type="OrthoDB" id="227596at2"/>
<keyword evidence="13" id="KW-1185">Reference proteome</keyword>
<dbReference type="Gene3D" id="3.30.565.10">
    <property type="entry name" value="Histidine kinase-like ATPase, C-terminal domain"/>
    <property type="match status" value="1"/>
</dbReference>
<dbReference type="SUPFAM" id="SSF55874">
    <property type="entry name" value="ATPase domain of HSP90 chaperone/DNA topoisomerase II/histidine kinase"/>
    <property type="match status" value="1"/>
</dbReference>
<dbReference type="RefSeq" id="WP_146482836.1">
    <property type="nucleotide sequence ID" value="NZ_CP042266.1"/>
</dbReference>
<feature type="transmembrane region" description="Helical" evidence="9">
    <location>
        <begin position="75"/>
        <end position="97"/>
    </location>
</feature>
<keyword evidence="9" id="KW-0472">Membrane</keyword>
<dbReference type="InterPro" id="IPR003594">
    <property type="entry name" value="HATPase_dom"/>
</dbReference>
<gene>
    <name evidence="12" type="ORF">FQU76_26870</name>
</gene>
<accession>A0A5B8IPP0</accession>
<keyword evidence="8" id="KW-0902">Two-component regulatory system</keyword>
<dbReference type="GO" id="GO:0016020">
    <property type="term" value="C:membrane"/>
    <property type="evidence" value="ECO:0007669"/>
    <property type="project" value="InterPro"/>
</dbReference>
<feature type="transmembrane region" description="Helical" evidence="9">
    <location>
        <begin position="51"/>
        <end position="69"/>
    </location>
</feature>
<feature type="domain" description="Histidine kinase/HSP90-like ATPase" evidence="10">
    <location>
        <begin position="307"/>
        <end position="398"/>
    </location>
</feature>
<dbReference type="Pfam" id="PF02518">
    <property type="entry name" value="HATPase_c"/>
    <property type="match status" value="1"/>
</dbReference>
<dbReference type="InterPro" id="IPR011712">
    <property type="entry name" value="Sig_transdc_His_kin_sub3_dim/P"/>
</dbReference>
<dbReference type="AlphaFoldDB" id="A0A5B8IPP0"/>
<dbReference type="Proteomes" id="UP000320580">
    <property type="component" value="Chromosome"/>
</dbReference>
<keyword evidence="7" id="KW-0067">ATP-binding</keyword>
<feature type="transmembrane region" description="Helical" evidence="9">
    <location>
        <begin position="20"/>
        <end position="39"/>
    </location>
</feature>
<evidence type="ECO:0000256" key="2">
    <source>
        <dbReference type="ARBA" id="ARBA00012438"/>
    </source>
</evidence>
<keyword evidence="5" id="KW-0547">Nucleotide-binding</keyword>
<dbReference type="PANTHER" id="PTHR24421">
    <property type="entry name" value="NITRATE/NITRITE SENSOR PROTEIN NARX-RELATED"/>
    <property type="match status" value="1"/>
</dbReference>
<evidence type="ECO:0000256" key="1">
    <source>
        <dbReference type="ARBA" id="ARBA00000085"/>
    </source>
</evidence>
<dbReference type="Pfam" id="PF07730">
    <property type="entry name" value="HisKA_3"/>
    <property type="match status" value="1"/>
</dbReference>
<dbReference type="EC" id="2.7.13.3" evidence="2"/>
<dbReference type="GO" id="GO:0046983">
    <property type="term" value="F:protein dimerization activity"/>
    <property type="evidence" value="ECO:0007669"/>
    <property type="project" value="InterPro"/>
</dbReference>
<dbReference type="CDD" id="cd16917">
    <property type="entry name" value="HATPase_UhpB-NarQ-NarX-like"/>
    <property type="match status" value="1"/>
</dbReference>
<evidence type="ECO:0000256" key="5">
    <source>
        <dbReference type="ARBA" id="ARBA00022741"/>
    </source>
</evidence>
<keyword evidence="9" id="KW-1133">Transmembrane helix</keyword>
<evidence type="ECO:0000256" key="7">
    <source>
        <dbReference type="ARBA" id="ARBA00022840"/>
    </source>
</evidence>
<name>A0A5B8IPP0_9ACTN</name>
<comment type="catalytic activity">
    <reaction evidence="1">
        <text>ATP + protein L-histidine = ADP + protein N-phospho-L-histidine.</text>
        <dbReference type="EC" id="2.7.13.3"/>
    </reaction>
</comment>
<feature type="transmembrane region" description="Helical" evidence="9">
    <location>
        <begin position="136"/>
        <end position="156"/>
    </location>
</feature>
<keyword evidence="4" id="KW-0808">Transferase</keyword>
<evidence type="ECO:0000259" key="10">
    <source>
        <dbReference type="Pfam" id="PF02518"/>
    </source>
</evidence>
<evidence type="ECO:0000313" key="12">
    <source>
        <dbReference type="EMBL" id="QDY79549.1"/>
    </source>
</evidence>
<evidence type="ECO:0000259" key="11">
    <source>
        <dbReference type="Pfam" id="PF07730"/>
    </source>
</evidence>
<feature type="transmembrane region" description="Helical" evidence="9">
    <location>
        <begin position="109"/>
        <end position="130"/>
    </location>
</feature>
<dbReference type="InterPro" id="IPR036890">
    <property type="entry name" value="HATPase_C_sf"/>
</dbReference>
<evidence type="ECO:0000256" key="4">
    <source>
        <dbReference type="ARBA" id="ARBA00022679"/>
    </source>
</evidence>
<evidence type="ECO:0000256" key="8">
    <source>
        <dbReference type="ARBA" id="ARBA00023012"/>
    </source>
</evidence>
<sequence>MTFTFRSPFTAPGERSRGTWRALAETVGGGLLILLVLLPDDRLAGSLPGEALLFLGAVVVTLLAVRRHYPTASLLGAAVVLGLLPPAGLPAAVIAYTTAQQLVSHRHRAVVLSVSAALTTLVCGVFAPHIGQGGHGFGFALGGVLAATTLTVPALVGTANGQQSRLLRALHERAVAAEEVRRLTDSESRIHERSRIAAEMHDLVGHRLSLVSLHAGGLEMALRKEPPELRDEAELVRRAAGEAMRELREVLGVLGPLGRDTGPGTLTETTGTRSDIEALAEESRRGGIALRLSWDGPDLDDRPARVRRAVHRVVRESLTNVHRYAAEAHVTVAVTHTEDRVEILVRNGLPPLTAGASTGLGTGRGLIGLRERLSLLGGTLEAGPAPGGGFAVKAGIPARPDPETVITGPGTPPTGPPPAPGTGPEAGGVHRGAVSALTGFLGLAGVGVLMLLGLVLVSSARTDSDRLASPEPPRIGMTRDEVESIVYGDYELARAAATGREPARPKSVTSCIYPAEPDDVFVPSAANAVPPAEDPAADPAAVAAAAGRAAEGPGHFTLTRYCFRDDKLAAIDRFTVPVMSQTSPEESP</sequence>
<evidence type="ECO:0000313" key="13">
    <source>
        <dbReference type="Proteomes" id="UP000320580"/>
    </source>
</evidence>
<dbReference type="Gene3D" id="1.20.5.1930">
    <property type="match status" value="1"/>
</dbReference>
<evidence type="ECO:0000256" key="6">
    <source>
        <dbReference type="ARBA" id="ARBA00022777"/>
    </source>
</evidence>
<dbReference type="GO" id="GO:0000155">
    <property type="term" value="F:phosphorelay sensor kinase activity"/>
    <property type="evidence" value="ECO:0007669"/>
    <property type="project" value="InterPro"/>
</dbReference>
<proteinExistence type="predicted"/>
<keyword evidence="9" id="KW-0812">Transmembrane</keyword>
<dbReference type="GO" id="GO:0005524">
    <property type="term" value="F:ATP binding"/>
    <property type="evidence" value="ECO:0007669"/>
    <property type="project" value="UniProtKB-KW"/>
</dbReference>
<evidence type="ECO:0000256" key="3">
    <source>
        <dbReference type="ARBA" id="ARBA00022553"/>
    </source>
</evidence>
<organism evidence="12 13">
    <name type="scientific">Streptomyces qinzhouensis</name>
    <dbReference type="NCBI Taxonomy" id="2599401"/>
    <lineage>
        <taxon>Bacteria</taxon>
        <taxon>Bacillati</taxon>
        <taxon>Actinomycetota</taxon>
        <taxon>Actinomycetes</taxon>
        <taxon>Kitasatosporales</taxon>
        <taxon>Streptomycetaceae</taxon>
        <taxon>Streptomyces</taxon>
    </lineage>
</organism>
<feature type="domain" description="Signal transduction histidine kinase subgroup 3 dimerisation and phosphoacceptor" evidence="11">
    <location>
        <begin position="192"/>
        <end position="256"/>
    </location>
</feature>
<protein>
    <recommendedName>
        <fullName evidence="2">histidine kinase</fullName>
        <ecNumber evidence="2">2.7.13.3</ecNumber>
    </recommendedName>
</protein>
<keyword evidence="3" id="KW-0597">Phosphoprotein</keyword>
<dbReference type="PANTHER" id="PTHR24421:SF10">
    <property type="entry name" value="NITRATE_NITRITE SENSOR PROTEIN NARQ"/>
    <property type="match status" value="1"/>
</dbReference>
<evidence type="ECO:0000256" key="9">
    <source>
        <dbReference type="SAM" id="Phobius"/>
    </source>
</evidence>
<dbReference type="KEGG" id="sqz:FQU76_26870"/>